<accession>A0A2I1R6Q4</accession>
<reference evidence="1 2" key="1">
    <citation type="submission" date="2017-12" db="EMBL/GenBank/DDBJ databases">
        <title>Phylogenetic diversity of female urinary microbiome.</title>
        <authorList>
            <person name="Thomas-White K."/>
            <person name="Wolfe A.J."/>
        </authorList>
    </citation>
    <scope>NUCLEOTIDE SEQUENCE [LARGE SCALE GENOMIC DNA]</scope>
    <source>
        <strain evidence="1 2">UMB0777</strain>
    </source>
</reference>
<evidence type="ECO:0000313" key="2">
    <source>
        <dbReference type="Proteomes" id="UP000234662"/>
    </source>
</evidence>
<sequence length="288" mass="31061">MGSAEGMGSTGGAEKVWVTGRTTGVPECRGDIVLTDLRGVVTHTLADDGPNGPNGPVTQYILAAAEKRLYNGLRNALGGGDGLDRDAALLSRMVPLETFGPDVLDISRNNLRRRWATSTDWLDDVIAYSLRPGRADSHARAAVARASAMIGGPLGRLIDAVAAGEVEAERDPGRFALAEMIRMVWPEHPAVRRSQATHDEYAMRWWVPVYEHILDAYGLRLLPGLDMDDFAWPLLALVDHEARTPGPAGRSALTIRVLIAGGVADRRTGARLTPEEIAVRLPPARVPD</sequence>
<dbReference type="EMBL" id="PKJC01000011">
    <property type="protein sequence ID" value="PKZ64783.1"/>
    <property type="molecule type" value="Genomic_DNA"/>
</dbReference>
<evidence type="ECO:0000313" key="1">
    <source>
        <dbReference type="EMBL" id="PKZ64783.1"/>
    </source>
</evidence>
<name>A0A2I1R6Q4_9ACTN</name>
<dbReference type="Proteomes" id="UP000234662">
    <property type="component" value="Unassembled WGS sequence"/>
</dbReference>
<protein>
    <submittedName>
        <fullName evidence="1">Uncharacterized protein</fullName>
    </submittedName>
</protein>
<organism evidence="1 2">
    <name type="scientific">Gordonia terrae</name>
    <dbReference type="NCBI Taxonomy" id="2055"/>
    <lineage>
        <taxon>Bacteria</taxon>
        <taxon>Bacillati</taxon>
        <taxon>Actinomycetota</taxon>
        <taxon>Actinomycetes</taxon>
        <taxon>Mycobacteriales</taxon>
        <taxon>Gordoniaceae</taxon>
        <taxon>Gordonia</taxon>
    </lineage>
</organism>
<comment type="caution">
    <text evidence="1">The sequence shown here is derived from an EMBL/GenBank/DDBJ whole genome shotgun (WGS) entry which is preliminary data.</text>
</comment>
<proteinExistence type="predicted"/>
<dbReference type="AlphaFoldDB" id="A0A2I1R6Q4"/>
<dbReference type="RefSeq" id="WP_101820826.1">
    <property type="nucleotide sequence ID" value="NZ_PKJC01000011.1"/>
</dbReference>
<gene>
    <name evidence="1" type="ORF">CYJ73_15380</name>
</gene>